<keyword evidence="2" id="KW-0723">Serine/threonine-protein kinase</keyword>
<evidence type="ECO:0000256" key="5">
    <source>
        <dbReference type="ARBA" id="ARBA00022777"/>
    </source>
</evidence>
<dbReference type="PANTHER" id="PTHR24343">
    <property type="entry name" value="SERINE/THREONINE KINASE"/>
    <property type="match status" value="1"/>
</dbReference>
<organism evidence="11 12">
    <name type="scientific">Olpidium bornovanus</name>
    <dbReference type="NCBI Taxonomy" id="278681"/>
    <lineage>
        <taxon>Eukaryota</taxon>
        <taxon>Fungi</taxon>
        <taxon>Fungi incertae sedis</taxon>
        <taxon>Olpidiomycota</taxon>
        <taxon>Olpidiomycotina</taxon>
        <taxon>Olpidiomycetes</taxon>
        <taxon>Olpidiales</taxon>
        <taxon>Olpidiaceae</taxon>
        <taxon>Olpidium</taxon>
    </lineage>
</organism>
<dbReference type="PROSITE" id="PS50011">
    <property type="entry name" value="PROTEIN_KINASE_DOM"/>
    <property type="match status" value="1"/>
</dbReference>
<dbReference type="GO" id="GO:0004674">
    <property type="term" value="F:protein serine/threonine kinase activity"/>
    <property type="evidence" value="ECO:0007669"/>
    <property type="project" value="UniProtKB-KW"/>
</dbReference>
<keyword evidence="5" id="KW-0418">Kinase</keyword>
<keyword evidence="3" id="KW-0808">Transferase</keyword>
<dbReference type="InterPro" id="IPR000719">
    <property type="entry name" value="Prot_kinase_dom"/>
</dbReference>
<dbReference type="GO" id="GO:0005524">
    <property type="term" value="F:ATP binding"/>
    <property type="evidence" value="ECO:0007669"/>
    <property type="project" value="UniProtKB-KW"/>
</dbReference>
<feature type="compositionally biased region" description="Low complexity" evidence="9">
    <location>
        <begin position="231"/>
        <end position="260"/>
    </location>
</feature>
<dbReference type="GO" id="GO:0005634">
    <property type="term" value="C:nucleus"/>
    <property type="evidence" value="ECO:0007669"/>
    <property type="project" value="TreeGrafter"/>
</dbReference>
<dbReference type="EC" id="2.7.11.1" evidence="1"/>
<feature type="domain" description="Protein kinase" evidence="10">
    <location>
        <begin position="1"/>
        <end position="177"/>
    </location>
</feature>
<dbReference type="Gene3D" id="1.10.510.10">
    <property type="entry name" value="Transferase(Phosphotransferase) domain 1"/>
    <property type="match status" value="1"/>
</dbReference>
<dbReference type="AlphaFoldDB" id="A0A8H8DEW6"/>
<feature type="compositionally biased region" description="Basic and acidic residues" evidence="9">
    <location>
        <begin position="305"/>
        <end position="316"/>
    </location>
</feature>
<dbReference type="Pfam" id="PF00069">
    <property type="entry name" value="Pkinase"/>
    <property type="match status" value="1"/>
</dbReference>
<dbReference type="InterPro" id="IPR008271">
    <property type="entry name" value="Ser/Thr_kinase_AS"/>
</dbReference>
<comment type="catalytic activity">
    <reaction evidence="8">
        <text>L-seryl-[protein] + ATP = O-phospho-L-seryl-[protein] + ADP + H(+)</text>
        <dbReference type="Rhea" id="RHEA:17989"/>
        <dbReference type="Rhea" id="RHEA-COMP:9863"/>
        <dbReference type="Rhea" id="RHEA-COMP:11604"/>
        <dbReference type="ChEBI" id="CHEBI:15378"/>
        <dbReference type="ChEBI" id="CHEBI:29999"/>
        <dbReference type="ChEBI" id="CHEBI:30616"/>
        <dbReference type="ChEBI" id="CHEBI:83421"/>
        <dbReference type="ChEBI" id="CHEBI:456216"/>
        <dbReference type="EC" id="2.7.11.1"/>
    </reaction>
</comment>
<protein>
    <recommendedName>
        <fullName evidence="1">non-specific serine/threonine protein kinase</fullName>
        <ecNumber evidence="1">2.7.11.1</ecNumber>
    </recommendedName>
</protein>
<sequence>FWLEILTAVQRVHEIGIGHRDLKPENYLISTKNSIMLTDFGLATKDALSTDWECGSRAYMAPEICERGRRKPDAGREAEDPAAAPANPESYDPRASDVWSLGVVYLNLHHLCSAWSSPDASCRVFHHFVQNPDAWLEDAGVENAQVREWLMTKVFVRPSLRCSVAEWLNFEKGRKLLAAASKPRPFRAPVAAPASAAPGPRGTAVPAARAGAAPPSAPARMAVSLPAETHAGPAAPATPPSAAAAAGAGGAAASAGPAPAAKRKHRRRLSWAYDLDFDANGREMDFSAFPVFAIEDVSDDDEDPFAARDSKDRPAEAPEAASA</sequence>
<evidence type="ECO:0000256" key="9">
    <source>
        <dbReference type="SAM" id="MobiDB-lite"/>
    </source>
</evidence>
<evidence type="ECO:0000256" key="2">
    <source>
        <dbReference type="ARBA" id="ARBA00022527"/>
    </source>
</evidence>
<dbReference type="SUPFAM" id="SSF56112">
    <property type="entry name" value="Protein kinase-like (PK-like)"/>
    <property type="match status" value="1"/>
</dbReference>
<dbReference type="EMBL" id="JAEFCI010013102">
    <property type="protein sequence ID" value="KAG5455601.1"/>
    <property type="molecule type" value="Genomic_DNA"/>
</dbReference>
<proteinExistence type="predicted"/>
<evidence type="ECO:0000256" key="4">
    <source>
        <dbReference type="ARBA" id="ARBA00022741"/>
    </source>
</evidence>
<feature type="region of interest" description="Disordered" evidence="9">
    <location>
        <begin position="189"/>
        <end position="265"/>
    </location>
</feature>
<gene>
    <name evidence="11" type="ORF">BJ554DRAFT_4926</name>
</gene>
<comment type="caution">
    <text evidence="11">The sequence shown here is derived from an EMBL/GenBank/DDBJ whole genome shotgun (WGS) entry which is preliminary data.</text>
</comment>
<dbReference type="PROSITE" id="PS00108">
    <property type="entry name" value="PROTEIN_KINASE_ST"/>
    <property type="match status" value="1"/>
</dbReference>
<evidence type="ECO:0000256" key="8">
    <source>
        <dbReference type="ARBA" id="ARBA00048679"/>
    </source>
</evidence>
<keyword evidence="6" id="KW-0067">ATP-binding</keyword>
<dbReference type="PANTHER" id="PTHR24343:SF541">
    <property type="entry name" value="SERINE_THREONINE-PROTEIN KINASE SKS1-RELATED"/>
    <property type="match status" value="1"/>
</dbReference>
<evidence type="ECO:0000256" key="6">
    <source>
        <dbReference type="ARBA" id="ARBA00022840"/>
    </source>
</evidence>
<feature type="region of interest" description="Disordered" evidence="9">
    <location>
        <begin position="297"/>
        <end position="323"/>
    </location>
</feature>
<dbReference type="InterPro" id="IPR011009">
    <property type="entry name" value="Kinase-like_dom_sf"/>
</dbReference>
<evidence type="ECO:0000256" key="3">
    <source>
        <dbReference type="ARBA" id="ARBA00022679"/>
    </source>
</evidence>
<dbReference type="GO" id="GO:0005737">
    <property type="term" value="C:cytoplasm"/>
    <property type="evidence" value="ECO:0007669"/>
    <property type="project" value="TreeGrafter"/>
</dbReference>
<dbReference type="OrthoDB" id="541276at2759"/>
<name>A0A8H8DEW6_9FUNG</name>
<comment type="catalytic activity">
    <reaction evidence="7">
        <text>L-threonyl-[protein] + ATP = O-phospho-L-threonyl-[protein] + ADP + H(+)</text>
        <dbReference type="Rhea" id="RHEA:46608"/>
        <dbReference type="Rhea" id="RHEA-COMP:11060"/>
        <dbReference type="Rhea" id="RHEA-COMP:11605"/>
        <dbReference type="ChEBI" id="CHEBI:15378"/>
        <dbReference type="ChEBI" id="CHEBI:30013"/>
        <dbReference type="ChEBI" id="CHEBI:30616"/>
        <dbReference type="ChEBI" id="CHEBI:61977"/>
        <dbReference type="ChEBI" id="CHEBI:456216"/>
        <dbReference type="EC" id="2.7.11.1"/>
    </reaction>
</comment>
<reference evidence="11 12" key="1">
    <citation type="journal article" name="Sci. Rep.">
        <title>Genome-scale phylogenetic analyses confirm Olpidium as the closest living zoosporic fungus to the non-flagellated, terrestrial fungi.</title>
        <authorList>
            <person name="Chang Y."/>
            <person name="Rochon D."/>
            <person name="Sekimoto S."/>
            <person name="Wang Y."/>
            <person name="Chovatia M."/>
            <person name="Sandor L."/>
            <person name="Salamov A."/>
            <person name="Grigoriev I.V."/>
            <person name="Stajich J.E."/>
            <person name="Spatafora J.W."/>
        </authorList>
    </citation>
    <scope>NUCLEOTIDE SEQUENCE [LARGE SCALE GENOMIC DNA]</scope>
    <source>
        <strain evidence="11">S191</strain>
    </source>
</reference>
<dbReference type="SMART" id="SM00220">
    <property type="entry name" value="S_TKc"/>
    <property type="match status" value="1"/>
</dbReference>
<evidence type="ECO:0000256" key="1">
    <source>
        <dbReference type="ARBA" id="ARBA00012513"/>
    </source>
</evidence>
<evidence type="ECO:0000313" key="11">
    <source>
        <dbReference type="EMBL" id="KAG5455601.1"/>
    </source>
</evidence>
<evidence type="ECO:0000313" key="12">
    <source>
        <dbReference type="Proteomes" id="UP000673691"/>
    </source>
</evidence>
<feature type="region of interest" description="Disordered" evidence="9">
    <location>
        <begin position="70"/>
        <end position="92"/>
    </location>
</feature>
<keyword evidence="4" id="KW-0547">Nucleotide-binding</keyword>
<feature type="non-terminal residue" evidence="11">
    <location>
        <position position="1"/>
    </location>
</feature>
<evidence type="ECO:0000259" key="10">
    <source>
        <dbReference type="PROSITE" id="PS50011"/>
    </source>
</evidence>
<evidence type="ECO:0000256" key="7">
    <source>
        <dbReference type="ARBA" id="ARBA00047899"/>
    </source>
</evidence>
<feature type="compositionally biased region" description="Basic and acidic residues" evidence="9">
    <location>
        <begin position="70"/>
        <end position="79"/>
    </location>
</feature>
<accession>A0A8H8DEW6</accession>
<keyword evidence="12" id="KW-1185">Reference proteome</keyword>
<dbReference type="Proteomes" id="UP000673691">
    <property type="component" value="Unassembled WGS sequence"/>
</dbReference>
<feature type="compositionally biased region" description="Low complexity" evidence="9">
    <location>
        <begin position="189"/>
        <end position="222"/>
    </location>
</feature>